<evidence type="ECO:0000313" key="2">
    <source>
        <dbReference type="EMBL" id="CAB4138622.1"/>
    </source>
</evidence>
<gene>
    <name evidence="2" type="ORF">UFOVP331_182</name>
</gene>
<proteinExistence type="predicted"/>
<organism evidence="2">
    <name type="scientific">uncultured Caudovirales phage</name>
    <dbReference type="NCBI Taxonomy" id="2100421"/>
    <lineage>
        <taxon>Viruses</taxon>
        <taxon>Duplodnaviria</taxon>
        <taxon>Heunggongvirae</taxon>
        <taxon>Uroviricota</taxon>
        <taxon>Caudoviricetes</taxon>
        <taxon>Peduoviridae</taxon>
        <taxon>Maltschvirus</taxon>
        <taxon>Maltschvirus maltsch</taxon>
    </lineage>
</organism>
<evidence type="ECO:0000256" key="1">
    <source>
        <dbReference type="SAM" id="Phobius"/>
    </source>
</evidence>
<accession>A0A6J5LXP8</accession>
<dbReference type="Gene3D" id="3.30.450.40">
    <property type="match status" value="1"/>
</dbReference>
<keyword evidence="1" id="KW-1133">Transmembrane helix</keyword>
<dbReference type="InterPro" id="IPR029016">
    <property type="entry name" value="GAF-like_dom_sf"/>
</dbReference>
<sequence>MEFTKLEVITPIIIAFITAVLGPVLVEWIKNKFKTKPTKTPIQDAIELNELVDTQLDILVDELNCNRVWIAQFHNGGHFYPTGKSIQKFSFFYEKVTPNTISTQHTFQNIPVSLFPKALGKIYKDSELSILSFNDGNEKYDLETFSTEYDTKSFYMVGLYSLDNHLIGIMGISFTENEYKMNKENWIFLRQKVGVIGTLLTDYLNNKKK</sequence>
<keyword evidence="1" id="KW-0812">Transmembrane</keyword>
<name>A0A6J5LXP8_9CAUD</name>
<reference evidence="2" key="1">
    <citation type="submission" date="2020-04" db="EMBL/GenBank/DDBJ databases">
        <authorList>
            <person name="Chiriac C."/>
            <person name="Salcher M."/>
            <person name="Ghai R."/>
            <person name="Kavagutti S V."/>
        </authorList>
    </citation>
    <scope>NUCLEOTIDE SEQUENCE</scope>
</reference>
<dbReference type="EMBL" id="LR796345">
    <property type="protein sequence ID" value="CAB4138622.1"/>
    <property type="molecule type" value="Genomic_DNA"/>
</dbReference>
<feature type="transmembrane region" description="Helical" evidence="1">
    <location>
        <begin position="12"/>
        <end position="29"/>
    </location>
</feature>
<keyword evidence="1" id="KW-0472">Membrane</keyword>
<evidence type="ECO:0008006" key="3">
    <source>
        <dbReference type="Google" id="ProtNLM"/>
    </source>
</evidence>
<protein>
    <recommendedName>
        <fullName evidence="3">GAF domain-containing protein</fullName>
    </recommendedName>
</protein>
<dbReference type="SUPFAM" id="SSF55781">
    <property type="entry name" value="GAF domain-like"/>
    <property type="match status" value="1"/>
</dbReference>